<dbReference type="RefSeq" id="XP_040708985.1">
    <property type="nucleotide sequence ID" value="XM_040845992.1"/>
</dbReference>
<accession>A0A1L9U0J1</accession>
<dbReference type="GeneID" id="63762065"/>
<dbReference type="VEuPathDB" id="FungiDB:ASPSYDRAFT_39965"/>
<feature type="region of interest" description="Disordered" evidence="1">
    <location>
        <begin position="1"/>
        <end position="32"/>
    </location>
</feature>
<dbReference type="Proteomes" id="UP000184356">
    <property type="component" value="Unassembled WGS sequence"/>
</dbReference>
<reference evidence="3" key="1">
    <citation type="journal article" date="2017" name="Genome Biol.">
        <title>Comparative genomics reveals high biological diversity and specific adaptations in the industrially and medically important fungal genus Aspergillus.</title>
        <authorList>
            <person name="de Vries R.P."/>
            <person name="Riley R."/>
            <person name="Wiebenga A."/>
            <person name="Aguilar-Osorio G."/>
            <person name="Amillis S."/>
            <person name="Uchima C.A."/>
            <person name="Anderluh G."/>
            <person name="Asadollahi M."/>
            <person name="Askin M."/>
            <person name="Barry K."/>
            <person name="Battaglia E."/>
            <person name="Bayram O."/>
            <person name="Benocci T."/>
            <person name="Braus-Stromeyer S.A."/>
            <person name="Caldana C."/>
            <person name="Canovas D."/>
            <person name="Cerqueira G.C."/>
            <person name="Chen F."/>
            <person name="Chen W."/>
            <person name="Choi C."/>
            <person name="Clum A."/>
            <person name="Dos Santos R.A."/>
            <person name="Damasio A.R."/>
            <person name="Diallinas G."/>
            <person name="Emri T."/>
            <person name="Fekete E."/>
            <person name="Flipphi M."/>
            <person name="Freyberg S."/>
            <person name="Gallo A."/>
            <person name="Gournas C."/>
            <person name="Habgood R."/>
            <person name="Hainaut M."/>
            <person name="Harispe M.L."/>
            <person name="Henrissat B."/>
            <person name="Hilden K.S."/>
            <person name="Hope R."/>
            <person name="Hossain A."/>
            <person name="Karabika E."/>
            <person name="Karaffa L."/>
            <person name="Karanyi Z."/>
            <person name="Krasevec N."/>
            <person name="Kuo A."/>
            <person name="Kusch H."/>
            <person name="LaButti K."/>
            <person name="Lagendijk E.L."/>
            <person name="Lapidus A."/>
            <person name="Levasseur A."/>
            <person name="Lindquist E."/>
            <person name="Lipzen A."/>
            <person name="Logrieco A.F."/>
            <person name="MacCabe A."/>
            <person name="Maekelae M.R."/>
            <person name="Malavazi I."/>
            <person name="Melin P."/>
            <person name="Meyer V."/>
            <person name="Mielnichuk N."/>
            <person name="Miskei M."/>
            <person name="Molnar A.P."/>
            <person name="Mule G."/>
            <person name="Ngan C.Y."/>
            <person name="Orejas M."/>
            <person name="Orosz E."/>
            <person name="Ouedraogo J.P."/>
            <person name="Overkamp K.M."/>
            <person name="Park H.-S."/>
            <person name="Perrone G."/>
            <person name="Piumi F."/>
            <person name="Punt P.J."/>
            <person name="Ram A.F."/>
            <person name="Ramon A."/>
            <person name="Rauscher S."/>
            <person name="Record E."/>
            <person name="Riano-Pachon D.M."/>
            <person name="Robert V."/>
            <person name="Roehrig J."/>
            <person name="Ruller R."/>
            <person name="Salamov A."/>
            <person name="Salih N.S."/>
            <person name="Samson R.A."/>
            <person name="Sandor E."/>
            <person name="Sanguinetti M."/>
            <person name="Schuetze T."/>
            <person name="Sepcic K."/>
            <person name="Shelest E."/>
            <person name="Sherlock G."/>
            <person name="Sophianopoulou V."/>
            <person name="Squina F.M."/>
            <person name="Sun H."/>
            <person name="Susca A."/>
            <person name="Todd R.B."/>
            <person name="Tsang A."/>
            <person name="Unkles S.E."/>
            <person name="van de Wiele N."/>
            <person name="van Rossen-Uffink D."/>
            <person name="Oliveira J.V."/>
            <person name="Vesth T.C."/>
            <person name="Visser J."/>
            <person name="Yu J.-H."/>
            <person name="Zhou M."/>
            <person name="Andersen M.R."/>
            <person name="Archer D.B."/>
            <person name="Baker S.E."/>
            <person name="Benoit I."/>
            <person name="Brakhage A.A."/>
            <person name="Braus G.H."/>
            <person name="Fischer R."/>
            <person name="Frisvad J.C."/>
            <person name="Goldman G.H."/>
            <person name="Houbraken J."/>
            <person name="Oakley B."/>
            <person name="Pocsi I."/>
            <person name="Scazzocchio C."/>
            <person name="Seiboth B."/>
            <person name="vanKuyk P.A."/>
            <person name="Wortman J."/>
            <person name="Dyer P.S."/>
            <person name="Grigoriev I.V."/>
        </authorList>
    </citation>
    <scope>NUCLEOTIDE SEQUENCE [LARGE SCALE GENOMIC DNA]</scope>
    <source>
        <strain evidence="3">CBS 593.65</strain>
    </source>
</reference>
<evidence type="ECO:0000313" key="3">
    <source>
        <dbReference type="Proteomes" id="UP000184356"/>
    </source>
</evidence>
<evidence type="ECO:0000256" key="1">
    <source>
        <dbReference type="SAM" id="MobiDB-lite"/>
    </source>
</evidence>
<evidence type="ECO:0000313" key="2">
    <source>
        <dbReference type="EMBL" id="OJJ65179.1"/>
    </source>
</evidence>
<proteinExistence type="predicted"/>
<gene>
    <name evidence="2" type="ORF">ASPSYDRAFT_39965</name>
</gene>
<protein>
    <submittedName>
        <fullName evidence="2">Uncharacterized protein</fullName>
    </submittedName>
</protein>
<feature type="region of interest" description="Disordered" evidence="1">
    <location>
        <begin position="92"/>
        <end position="249"/>
    </location>
</feature>
<feature type="compositionally biased region" description="Polar residues" evidence="1">
    <location>
        <begin position="216"/>
        <end position="226"/>
    </location>
</feature>
<dbReference type="AlphaFoldDB" id="A0A1L9U0J1"/>
<keyword evidence="3" id="KW-1185">Reference proteome</keyword>
<feature type="compositionally biased region" description="Polar residues" evidence="1">
    <location>
        <begin position="1"/>
        <end position="11"/>
    </location>
</feature>
<dbReference type="OrthoDB" id="4509809at2759"/>
<dbReference type="EMBL" id="KV878582">
    <property type="protein sequence ID" value="OJJ65179.1"/>
    <property type="molecule type" value="Genomic_DNA"/>
</dbReference>
<feature type="compositionally biased region" description="Basic and acidic residues" evidence="1">
    <location>
        <begin position="187"/>
        <end position="206"/>
    </location>
</feature>
<organism evidence="2 3">
    <name type="scientific">Aspergillus sydowii CBS 593.65</name>
    <dbReference type="NCBI Taxonomy" id="1036612"/>
    <lineage>
        <taxon>Eukaryota</taxon>
        <taxon>Fungi</taxon>
        <taxon>Dikarya</taxon>
        <taxon>Ascomycota</taxon>
        <taxon>Pezizomycotina</taxon>
        <taxon>Eurotiomycetes</taxon>
        <taxon>Eurotiomycetidae</taxon>
        <taxon>Eurotiales</taxon>
        <taxon>Aspergillaceae</taxon>
        <taxon>Aspergillus</taxon>
        <taxon>Aspergillus subgen. Nidulantes</taxon>
    </lineage>
</organism>
<sequence>MPLPDSSTPLNPTVEEIPDEERGNNAGTTPNPGMLWPQICMQHDSVLSSHLSTLQALKEQVSSDPEASQLISAMIERTNKLMLQFEGVKKHITPRIGRRSDPARPTGDGTDSTHAKLSTPEDGSGRKRRKRNRLSNTEIESGVESKEPLPEVQRSKRKRTDVVIPGADEDVQGAIPVSLETEDISDEVQRRLEIKEDQRRKRDSKPEKRKRERDSLASNTSTSSRGSMKPRKKFRMSQGANRWHDGEPR</sequence>
<name>A0A1L9U0J1_9EURO</name>